<dbReference type="RefSeq" id="WP_076463024.1">
    <property type="nucleotide sequence ID" value="NZ_FTMN01000005.1"/>
</dbReference>
<organism evidence="2 3">
    <name type="scientific">Marinobacterium stanieri</name>
    <dbReference type="NCBI Taxonomy" id="49186"/>
    <lineage>
        <taxon>Bacteria</taxon>
        <taxon>Pseudomonadati</taxon>
        <taxon>Pseudomonadota</taxon>
        <taxon>Gammaproteobacteria</taxon>
        <taxon>Oceanospirillales</taxon>
        <taxon>Oceanospirillaceae</taxon>
        <taxon>Marinobacterium</taxon>
    </lineage>
</organism>
<dbReference type="CDD" id="cd00838">
    <property type="entry name" value="MPP_superfamily"/>
    <property type="match status" value="1"/>
</dbReference>
<dbReference type="InterPro" id="IPR004843">
    <property type="entry name" value="Calcineurin-like_PHP"/>
</dbReference>
<accession>A0A1N6T658</accession>
<evidence type="ECO:0000313" key="3">
    <source>
        <dbReference type="Proteomes" id="UP000186895"/>
    </source>
</evidence>
<dbReference type="Gene3D" id="3.60.21.10">
    <property type="match status" value="1"/>
</dbReference>
<keyword evidence="3" id="KW-1185">Reference proteome</keyword>
<dbReference type="EMBL" id="FTMN01000005">
    <property type="protein sequence ID" value="SIQ48841.1"/>
    <property type="molecule type" value="Genomic_DNA"/>
</dbReference>
<name>A0A1N6T658_9GAMM</name>
<dbReference type="PANTHER" id="PTHR46546">
    <property type="entry name" value="SHEWANELLA-LIKE PROTEIN PHOSPHATASE 1"/>
    <property type="match status" value="1"/>
</dbReference>
<evidence type="ECO:0000313" key="2">
    <source>
        <dbReference type="EMBL" id="SIQ48841.1"/>
    </source>
</evidence>
<dbReference type="Proteomes" id="UP000186895">
    <property type="component" value="Unassembled WGS sequence"/>
</dbReference>
<evidence type="ECO:0000259" key="1">
    <source>
        <dbReference type="Pfam" id="PF00149"/>
    </source>
</evidence>
<dbReference type="eggNOG" id="COG0639">
    <property type="taxonomic scope" value="Bacteria"/>
</dbReference>
<dbReference type="SUPFAM" id="SSF56300">
    <property type="entry name" value="Metallo-dependent phosphatases"/>
    <property type="match status" value="1"/>
</dbReference>
<dbReference type="Pfam" id="PF00149">
    <property type="entry name" value="Metallophos"/>
    <property type="match status" value="1"/>
</dbReference>
<proteinExistence type="predicted"/>
<dbReference type="InterPro" id="IPR029052">
    <property type="entry name" value="Metallo-depent_PP-like"/>
</dbReference>
<dbReference type="AlphaFoldDB" id="A0A1N6T658"/>
<dbReference type="PANTHER" id="PTHR46546:SF4">
    <property type="entry name" value="SHEWANELLA-LIKE PROTEIN PHOSPHATASE 1"/>
    <property type="match status" value="1"/>
</dbReference>
<protein>
    <submittedName>
        <fullName evidence="2">Calcineurin-like phosphoesterase</fullName>
    </submittedName>
</protein>
<dbReference type="STRING" id="49186.SAMN05421647_105156"/>
<dbReference type="GO" id="GO:0016787">
    <property type="term" value="F:hydrolase activity"/>
    <property type="evidence" value="ECO:0007669"/>
    <property type="project" value="InterPro"/>
</dbReference>
<reference evidence="2 3" key="1">
    <citation type="submission" date="2017-01" db="EMBL/GenBank/DDBJ databases">
        <authorList>
            <person name="Mah S.A."/>
            <person name="Swanson W.J."/>
            <person name="Moy G.W."/>
            <person name="Vacquier V.D."/>
        </authorList>
    </citation>
    <scope>NUCLEOTIDE SEQUENCE [LARGE SCALE GENOMIC DNA]</scope>
    <source>
        <strain evidence="2 3">DSM 7027</strain>
    </source>
</reference>
<gene>
    <name evidence="2" type="ORF">SAMN05421647_105156</name>
</gene>
<feature type="domain" description="Calcineurin-like phosphoesterase" evidence="1">
    <location>
        <begin position="65"/>
        <end position="208"/>
    </location>
</feature>
<sequence length="443" mass="50083">MSRTLLPTIKDLPSHAGIRSTLPPASCVWPLEKGSADSRLRDDEMRQQALIDPYPADDWRWPKRPVIFISDTHADAEAFEASLVASGGVQLNDTPGQGRFKLTKQGKKAEFIIGGDCLDKGPSNLQMLRSLKRLYDLGARVTLLAGNHDLRLMMGLLAMQQKRHTGNEHLFARMGKKVIPLFREVFDSWPERNWLKGVPDADTCRSLLLPADDWFERFPAHAEGILTEAGVARELKKMRSKASSFERHCLNAGMDIRTVYAVARHCQRLFLHPKGEFYWFFKKMQLVRRTGSFLFLHAGLDDVMSRDIAERGLKKVNKRFRKALHKDLFSFYYSSLANTFRTKYRAADLPLSDAGVQQIHGCGVRALVHGHINRTRGQRLALRQGLLHVEADITLDRNSRRQEGLRGVGCGATIIDPGRHIIGISNDYPFAKVFRPAPLNPAR</sequence>